<comment type="caution">
    <text evidence="1">The sequence shown here is derived from an EMBL/GenBank/DDBJ whole genome shotgun (WGS) entry which is preliminary data.</text>
</comment>
<evidence type="ECO:0000313" key="1">
    <source>
        <dbReference type="EMBL" id="KKN04732.1"/>
    </source>
</evidence>
<reference evidence="1" key="1">
    <citation type="journal article" date="2015" name="Nature">
        <title>Complex archaea that bridge the gap between prokaryotes and eukaryotes.</title>
        <authorList>
            <person name="Spang A."/>
            <person name="Saw J.H."/>
            <person name="Jorgensen S.L."/>
            <person name="Zaremba-Niedzwiedzka K."/>
            <person name="Martijn J."/>
            <person name="Lind A.E."/>
            <person name="van Eijk R."/>
            <person name="Schleper C."/>
            <person name="Guy L."/>
            <person name="Ettema T.J."/>
        </authorList>
    </citation>
    <scope>NUCLEOTIDE SEQUENCE</scope>
</reference>
<sequence length="34" mass="3919">MKFRGAIVNLVELAKSFMNIVDKIDELIKLLNEL</sequence>
<organism evidence="1">
    <name type="scientific">marine sediment metagenome</name>
    <dbReference type="NCBI Taxonomy" id="412755"/>
    <lineage>
        <taxon>unclassified sequences</taxon>
        <taxon>metagenomes</taxon>
        <taxon>ecological metagenomes</taxon>
    </lineage>
</organism>
<name>A0A0F9MZ38_9ZZZZ</name>
<dbReference type="AlphaFoldDB" id="A0A0F9MZ38"/>
<proteinExistence type="predicted"/>
<protein>
    <submittedName>
        <fullName evidence="1">Uncharacterized protein</fullName>
    </submittedName>
</protein>
<dbReference type="EMBL" id="LAZR01004882">
    <property type="protein sequence ID" value="KKN04732.1"/>
    <property type="molecule type" value="Genomic_DNA"/>
</dbReference>
<gene>
    <name evidence="1" type="ORF">LCGC14_1094410</name>
</gene>
<accession>A0A0F9MZ38</accession>